<dbReference type="InterPro" id="IPR012327">
    <property type="entry name" value="MeTrfase_D12"/>
</dbReference>
<dbReference type="AlphaFoldDB" id="A0A4Q5CGH0"/>
<dbReference type="Proteomes" id="UP000437446">
    <property type="component" value="Unassembled WGS sequence"/>
</dbReference>
<dbReference type="RefSeq" id="WP_008778302.1">
    <property type="nucleotide sequence ID" value="NZ_JAHPXH010000033.1"/>
</dbReference>
<evidence type="ECO:0000256" key="4">
    <source>
        <dbReference type="ARBA" id="ARBA00022679"/>
    </source>
</evidence>
<evidence type="ECO:0000313" key="8">
    <source>
        <dbReference type="EMBL" id="MTU41283.1"/>
    </source>
</evidence>
<keyword evidence="3 7" id="KW-0489">Methyltransferase</keyword>
<dbReference type="Proteomes" id="UP000434916">
    <property type="component" value="Unassembled WGS sequence"/>
</dbReference>
<evidence type="ECO:0000313" key="10">
    <source>
        <dbReference type="Proteomes" id="UP000437446"/>
    </source>
</evidence>
<comment type="similarity">
    <text evidence="1">Belongs to the N(4)/N(6)-methyltransferase family.</text>
</comment>
<sequence length="279" mass="32419">MKKTYLSAPLPFVGQKRMFARKFMKVLEQYPESTVFVDLFGGSGLLSHITKRCKPEATVIYNDFDNYHKRLENIPRTNRLIADLRSMVGNSVPRHKTITGELRERIFSRILQEEHETGYVDFITLSSSLMFSMKYKLSVPEMRKEALYNNIRKADYPECTDYLEGLEIVSCDYKELFNRYKDTPGVVFLVDPPYLSTDVGTYNMSWRMSDYLDVLNVLSGHPFVYFTSNKSSILELCEWIGKNKNTGNPFEGCTRMEFNAHINYSSSYTDMMLFKKEAA</sequence>
<dbReference type="EC" id="2.1.1.72" evidence="2"/>
<dbReference type="InterPro" id="IPR023095">
    <property type="entry name" value="Ade_MeTrfase_dom_2"/>
</dbReference>
<dbReference type="Gene3D" id="1.10.1020.10">
    <property type="entry name" value="Adenine-specific Methyltransferase, Domain 2"/>
    <property type="match status" value="1"/>
</dbReference>
<dbReference type="Gene3D" id="3.40.50.150">
    <property type="entry name" value="Vaccinia Virus protein VP39"/>
    <property type="match status" value="1"/>
</dbReference>
<keyword evidence="9" id="KW-1185">Reference proteome</keyword>
<accession>A0A4Q5CGH0</accession>
<evidence type="ECO:0000313" key="7">
    <source>
        <dbReference type="EMBL" id="MTU29744.1"/>
    </source>
</evidence>
<gene>
    <name evidence="7" type="ORF">GMD66_11125</name>
    <name evidence="8" type="ORF">GMD82_17905</name>
</gene>
<comment type="catalytic activity">
    <reaction evidence="6">
        <text>a 2'-deoxyadenosine in DNA + S-adenosyl-L-methionine = an N(6)-methyl-2'-deoxyadenosine in DNA + S-adenosyl-L-homocysteine + H(+)</text>
        <dbReference type="Rhea" id="RHEA:15197"/>
        <dbReference type="Rhea" id="RHEA-COMP:12418"/>
        <dbReference type="Rhea" id="RHEA-COMP:12419"/>
        <dbReference type="ChEBI" id="CHEBI:15378"/>
        <dbReference type="ChEBI" id="CHEBI:57856"/>
        <dbReference type="ChEBI" id="CHEBI:59789"/>
        <dbReference type="ChEBI" id="CHEBI:90615"/>
        <dbReference type="ChEBI" id="CHEBI:90616"/>
        <dbReference type="EC" id="2.1.1.72"/>
    </reaction>
</comment>
<dbReference type="GO" id="GO:0009307">
    <property type="term" value="P:DNA restriction-modification system"/>
    <property type="evidence" value="ECO:0007669"/>
    <property type="project" value="InterPro"/>
</dbReference>
<evidence type="ECO:0000313" key="9">
    <source>
        <dbReference type="Proteomes" id="UP000434916"/>
    </source>
</evidence>
<evidence type="ECO:0000256" key="3">
    <source>
        <dbReference type="ARBA" id="ARBA00022603"/>
    </source>
</evidence>
<dbReference type="InterPro" id="IPR029063">
    <property type="entry name" value="SAM-dependent_MTases_sf"/>
</dbReference>
<comment type="caution">
    <text evidence="7">The sequence shown here is derived from an EMBL/GenBank/DDBJ whole genome shotgun (WGS) entry which is preliminary data.</text>
</comment>
<evidence type="ECO:0000256" key="1">
    <source>
        <dbReference type="ARBA" id="ARBA00006594"/>
    </source>
</evidence>
<dbReference type="EMBL" id="WNCR01000004">
    <property type="protein sequence ID" value="MTU29744.1"/>
    <property type="molecule type" value="Genomic_DNA"/>
</dbReference>
<organism evidence="7 10">
    <name type="scientific">Parabacteroides merdae</name>
    <dbReference type="NCBI Taxonomy" id="46503"/>
    <lineage>
        <taxon>Bacteria</taxon>
        <taxon>Pseudomonadati</taxon>
        <taxon>Bacteroidota</taxon>
        <taxon>Bacteroidia</taxon>
        <taxon>Bacteroidales</taxon>
        <taxon>Tannerellaceae</taxon>
        <taxon>Parabacteroides</taxon>
    </lineage>
</organism>
<dbReference type="EMBL" id="WNCN01000032">
    <property type="protein sequence ID" value="MTU41283.1"/>
    <property type="molecule type" value="Genomic_DNA"/>
</dbReference>
<evidence type="ECO:0000256" key="5">
    <source>
        <dbReference type="ARBA" id="ARBA00022691"/>
    </source>
</evidence>
<dbReference type="GO" id="GO:0009007">
    <property type="term" value="F:site-specific DNA-methyltransferase (adenine-specific) activity"/>
    <property type="evidence" value="ECO:0007669"/>
    <property type="project" value="UniProtKB-EC"/>
</dbReference>
<dbReference type="GO" id="GO:0032259">
    <property type="term" value="P:methylation"/>
    <property type="evidence" value="ECO:0007669"/>
    <property type="project" value="UniProtKB-KW"/>
</dbReference>
<dbReference type="Pfam" id="PF02086">
    <property type="entry name" value="MethyltransfD12"/>
    <property type="match status" value="1"/>
</dbReference>
<dbReference type="SUPFAM" id="SSF53335">
    <property type="entry name" value="S-adenosyl-L-methionine-dependent methyltransferases"/>
    <property type="match status" value="1"/>
</dbReference>
<evidence type="ECO:0000256" key="6">
    <source>
        <dbReference type="ARBA" id="ARBA00047942"/>
    </source>
</evidence>
<name>A0A4Q5CGH0_9BACT</name>
<protein>
    <recommendedName>
        <fullName evidence="2">site-specific DNA-methyltransferase (adenine-specific)</fullName>
        <ecNumber evidence="2">2.1.1.72</ecNumber>
    </recommendedName>
</protein>
<keyword evidence="5" id="KW-0949">S-adenosyl-L-methionine</keyword>
<evidence type="ECO:0000256" key="2">
    <source>
        <dbReference type="ARBA" id="ARBA00011900"/>
    </source>
</evidence>
<proteinExistence type="inferred from homology"/>
<keyword evidence="4" id="KW-0808">Transferase</keyword>
<reference evidence="9 10" key="1">
    <citation type="journal article" date="2019" name="Nat. Med.">
        <title>A library of human gut bacterial isolates paired with longitudinal multiomics data enables mechanistic microbiome research.</title>
        <authorList>
            <person name="Poyet M."/>
            <person name="Groussin M."/>
            <person name="Gibbons S.M."/>
            <person name="Avila-Pacheco J."/>
            <person name="Jiang X."/>
            <person name="Kearney S.M."/>
            <person name="Perrotta A.R."/>
            <person name="Berdy B."/>
            <person name="Zhao S."/>
            <person name="Lieberman T.D."/>
            <person name="Swanson P.K."/>
            <person name="Smith M."/>
            <person name="Roesemann S."/>
            <person name="Alexander J.E."/>
            <person name="Rich S.A."/>
            <person name="Livny J."/>
            <person name="Vlamakis H."/>
            <person name="Clish C."/>
            <person name="Bullock K."/>
            <person name="Deik A."/>
            <person name="Scott J."/>
            <person name="Pierce K.A."/>
            <person name="Xavier R.J."/>
            <person name="Alm E.J."/>
        </authorList>
    </citation>
    <scope>NUCLEOTIDE SEQUENCE [LARGE SCALE GENOMIC DNA]</scope>
    <source>
        <strain evidence="7 10">BIOML-A25</strain>
        <strain evidence="8 9">BIOML-A29</strain>
    </source>
</reference>